<sequence>MNEPQNATARQTHSGEGSASELDKRFMAAAIRYSRRHLGITGTNPSVATLIVADNGHGPVIVGRGVTAEGGRPHAETQALAEAGELAKGATAYVTLEPCAHHGHTPPCASALVTAGIKRVVASSSDPDPRVAGRGYQILRDAGLEVVTDVCREQGDDELAGYLSRSFRKRPEVMLKLALSVDGYVGCVGRGQIAITGAVSIAQVHMRRAQTDAIMIGVGTVIADDPVLNTRLPGLQDRSPIRVILDSELRIPLTSKLVRSARQVPLWIAASNNADPAKRQQLIEAGCRILATECEDEKIALPELLDDLAAQGIATVMVEGGAVVAQAFLAQGLVDKLMIFDGPNPILSNGDGQALAVEGLQAFIDADFVKTGESHFASDVLSEYKRKAGF</sequence>
<evidence type="ECO:0000256" key="4">
    <source>
        <dbReference type="ARBA" id="ARBA00005259"/>
    </source>
</evidence>
<gene>
    <name evidence="18" type="ORF">HNQ68_003329</name>
</gene>
<evidence type="ECO:0000256" key="7">
    <source>
        <dbReference type="ARBA" id="ARBA00022723"/>
    </source>
</evidence>
<evidence type="ECO:0000256" key="8">
    <source>
        <dbReference type="ARBA" id="ARBA00022833"/>
    </source>
</evidence>
<feature type="region of interest" description="Disordered" evidence="16">
    <location>
        <begin position="1"/>
        <end position="21"/>
    </location>
</feature>
<evidence type="ECO:0000256" key="16">
    <source>
        <dbReference type="SAM" id="MobiDB-lite"/>
    </source>
</evidence>
<dbReference type="InterPro" id="IPR016192">
    <property type="entry name" value="APOBEC/CMP_deaminase_Zn-bd"/>
</dbReference>
<feature type="compositionally biased region" description="Polar residues" evidence="16">
    <location>
        <begin position="1"/>
        <end position="17"/>
    </location>
</feature>
<comment type="catalytic activity">
    <reaction evidence="12">
        <text>2,5-diamino-6-hydroxy-4-(5-phosphoribosylamino)-pyrimidine + H2O + H(+) = 5-amino-6-(5-phospho-D-ribosylamino)uracil + NH4(+)</text>
        <dbReference type="Rhea" id="RHEA:21868"/>
        <dbReference type="ChEBI" id="CHEBI:15377"/>
        <dbReference type="ChEBI" id="CHEBI:15378"/>
        <dbReference type="ChEBI" id="CHEBI:28938"/>
        <dbReference type="ChEBI" id="CHEBI:58453"/>
        <dbReference type="ChEBI" id="CHEBI:58614"/>
        <dbReference type="EC" id="3.5.4.26"/>
    </reaction>
</comment>
<dbReference type="EC" id="1.1.1.193" evidence="12"/>
<dbReference type="PROSITE" id="PS00903">
    <property type="entry name" value="CYT_DCMP_DEAMINASES_1"/>
    <property type="match status" value="1"/>
</dbReference>
<dbReference type="GO" id="GO:0008270">
    <property type="term" value="F:zinc ion binding"/>
    <property type="evidence" value="ECO:0007669"/>
    <property type="project" value="InterPro"/>
</dbReference>
<dbReference type="SUPFAM" id="SSF53927">
    <property type="entry name" value="Cytidine deaminase-like"/>
    <property type="match status" value="1"/>
</dbReference>
<dbReference type="GO" id="GO:0008703">
    <property type="term" value="F:5-amino-6-(5-phosphoribosylamino)uracil reductase activity"/>
    <property type="evidence" value="ECO:0007669"/>
    <property type="project" value="UniProtKB-EC"/>
</dbReference>
<comment type="pathway">
    <text evidence="2 12">Cofactor biosynthesis; riboflavin biosynthesis; 5-amino-6-(D-ribitylamino)uracil from GTP: step 2/4.</text>
</comment>
<dbReference type="NCBIfam" id="TIGR00326">
    <property type="entry name" value="eubact_ribD"/>
    <property type="match status" value="1"/>
</dbReference>
<keyword evidence="9 12" id="KW-0521">NADP</keyword>
<evidence type="ECO:0000256" key="12">
    <source>
        <dbReference type="PIRNR" id="PIRNR006769"/>
    </source>
</evidence>
<dbReference type="SUPFAM" id="SSF53597">
    <property type="entry name" value="Dihydrofolate reductase-like"/>
    <property type="match status" value="1"/>
</dbReference>
<dbReference type="PANTHER" id="PTHR38011:SF7">
    <property type="entry name" value="2,5-DIAMINO-6-RIBOSYLAMINO-4(3H)-PYRIMIDINONE 5'-PHOSPHATE REDUCTASE"/>
    <property type="match status" value="1"/>
</dbReference>
<dbReference type="RefSeq" id="WP_022710483.1">
    <property type="nucleotide sequence ID" value="NZ_JACHIL010000007.1"/>
</dbReference>
<feature type="domain" description="CMP/dCMP-type deaminase" evidence="17">
    <location>
        <begin position="21"/>
        <end position="147"/>
    </location>
</feature>
<feature type="binding site" evidence="14">
    <location>
        <position position="220"/>
    </location>
    <ligand>
        <name>NADP(+)</name>
        <dbReference type="ChEBI" id="CHEBI:58349"/>
    </ligand>
</feature>
<comment type="cofactor">
    <cofactor evidence="12 15">
        <name>Zn(2+)</name>
        <dbReference type="ChEBI" id="CHEBI:29105"/>
    </cofactor>
    <text evidence="12 15">Binds 1 zinc ion.</text>
</comment>
<evidence type="ECO:0000313" key="19">
    <source>
        <dbReference type="Proteomes" id="UP000531231"/>
    </source>
</evidence>
<name>A0A7W8ALY5_9HYPH</name>
<dbReference type="PANTHER" id="PTHR38011">
    <property type="entry name" value="DIHYDROFOLATE REDUCTASE FAMILY PROTEIN (AFU_ORTHOLOGUE AFUA_8G06820)"/>
    <property type="match status" value="1"/>
</dbReference>
<dbReference type="PROSITE" id="PS51747">
    <property type="entry name" value="CYT_DCMP_DEAMINASES_2"/>
    <property type="match status" value="1"/>
</dbReference>
<keyword evidence="6 12" id="KW-0686">Riboflavin biosynthesis</keyword>
<evidence type="ECO:0000256" key="3">
    <source>
        <dbReference type="ARBA" id="ARBA00004910"/>
    </source>
</evidence>
<keyword evidence="10 12" id="KW-0560">Oxidoreductase</keyword>
<feature type="binding site" evidence="14">
    <location>
        <position position="178"/>
    </location>
    <ligand>
        <name>NADP(+)</name>
        <dbReference type="ChEBI" id="CHEBI:58349"/>
    </ligand>
</feature>
<keyword evidence="8 12" id="KW-0862">Zinc</keyword>
<dbReference type="InterPro" id="IPR024072">
    <property type="entry name" value="DHFR-like_dom_sf"/>
</dbReference>
<feature type="binding site" evidence="15">
    <location>
        <position position="108"/>
    </location>
    <ligand>
        <name>Zn(2+)</name>
        <dbReference type="ChEBI" id="CHEBI:29105"/>
        <note>catalytic</note>
    </ligand>
</feature>
<evidence type="ECO:0000256" key="5">
    <source>
        <dbReference type="ARBA" id="ARBA00007417"/>
    </source>
</evidence>
<evidence type="ECO:0000256" key="2">
    <source>
        <dbReference type="ARBA" id="ARBA00004882"/>
    </source>
</evidence>
<dbReference type="CDD" id="cd01284">
    <property type="entry name" value="Riboflavin_deaminase-reductase"/>
    <property type="match status" value="1"/>
</dbReference>
<dbReference type="Gene3D" id="3.40.140.10">
    <property type="entry name" value="Cytidine Deaminase, domain 2"/>
    <property type="match status" value="1"/>
</dbReference>
<comment type="similarity">
    <text evidence="5 12">In the C-terminal section; belongs to the HTP reductase family.</text>
</comment>
<dbReference type="AlphaFoldDB" id="A0A7W8ALY5"/>
<dbReference type="EC" id="3.5.4.26" evidence="12"/>
<comment type="pathway">
    <text evidence="3 12">Cofactor biosynthesis; riboflavin biosynthesis; 5-amino-6-(D-ribitylamino)uracil from GTP: step 3/4.</text>
</comment>
<feature type="binding site" evidence="15">
    <location>
        <position position="74"/>
    </location>
    <ligand>
        <name>Zn(2+)</name>
        <dbReference type="ChEBI" id="CHEBI:29105"/>
        <note>catalytic</note>
    </ligand>
</feature>
<accession>A0A7W8ALY5</accession>
<dbReference type="InterPro" id="IPR002125">
    <property type="entry name" value="CMP_dCMP_dom"/>
</dbReference>
<evidence type="ECO:0000256" key="14">
    <source>
        <dbReference type="PIRSR" id="PIRSR006769-2"/>
    </source>
</evidence>
<feature type="active site" description="Proton donor" evidence="13">
    <location>
        <position position="76"/>
    </location>
</feature>
<dbReference type="InterPro" id="IPR004794">
    <property type="entry name" value="Eubact_RibD"/>
</dbReference>
<evidence type="ECO:0000256" key="1">
    <source>
        <dbReference type="ARBA" id="ARBA00002151"/>
    </source>
</evidence>
<dbReference type="InterPro" id="IPR016193">
    <property type="entry name" value="Cytidine_deaminase-like"/>
</dbReference>
<organism evidence="18 19">
    <name type="scientific">Pseudochrobactrum saccharolyticum</name>
    <dbReference type="NCBI Taxonomy" id="354352"/>
    <lineage>
        <taxon>Bacteria</taxon>
        <taxon>Pseudomonadati</taxon>
        <taxon>Pseudomonadota</taxon>
        <taxon>Alphaproteobacteria</taxon>
        <taxon>Hyphomicrobiales</taxon>
        <taxon>Brucellaceae</taxon>
        <taxon>Pseudochrobactrum</taxon>
    </lineage>
</organism>
<dbReference type="InterPro" id="IPR050765">
    <property type="entry name" value="Riboflavin_Biosynth_HTPR"/>
</dbReference>
<evidence type="ECO:0000313" key="18">
    <source>
        <dbReference type="EMBL" id="MBB5092766.1"/>
    </source>
</evidence>
<keyword evidence="19" id="KW-1185">Reference proteome</keyword>
<feature type="binding site" evidence="14">
    <location>
        <position position="319"/>
    </location>
    <ligand>
        <name>substrate</name>
    </ligand>
</feature>
<comment type="function">
    <text evidence="1 12">Converts 2,5-diamino-6-(ribosylamino)-4(3h)-pyrimidinone 5'-phosphate into 5-amino-6-(ribosylamino)-2,4(1h,3h)-pyrimidinedione 5'-phosphate.</text>
</comment>
<evidence type="ECO:0000256" key="13">
    <source>
        <dbReference type="PIRSR" id="PIRSR006769-1"/>
    </source>
</evidence>
<dbReference type="Pfam" id="PF00383">
    <property type="entry name" value="dCMP_cyt_deam_1"/>
    <property type="match status" value="1"/>
</dbReference>
<dbReference type="PIRSF" id="PIRSF006769">
    <property type="entry name" value="RibD"/>
    <property type="match status" value="1"/>
</dbReference>
<comment type="caution">
    <text evidence="18">The sequence shown here is derived from an EMBL/GenBank/DDBJ whole genome shotgun (WGS) entry which is preliminary data.</text>
</comment>
<evidence type="ECO:0000259" key="17">
    <source>
        <dbReference type="PROSITE" id="PS51747"/>
    </source>
</evidence>
<dbReference type="InterPro" id="IPR002734">
    <property type="entry name" value="RibDG_C"/>
</dbReference>
<dbReference type="EMBL" id="JACHIL010000007">
    <property type="protein sequence ID" value="MBB5092766.1"/>
    <property type="molecule type" value="Genomic_DNA"/>
</dbReference>
<evidence type="ECO:0000256" key="11">
    <source>
        <dbReference type="ARBA" id="ARBA00023268"/>
    </source>
</evidence>
<dbReference type="Gene3D" id="3.40.430.10">
    <property type="entry name" value="Dihydrofolate Reductase, subunit A"/>
    <property type="match status" value="1"/>
</dbReference>
<dbReference type="Proteomes" id="UP000531231">
    <property type="component" value="Unassembled WGS sequence"/>
</dbReference>
<dbReference type="GO" id="GO:0009231">
    <property type="term" value="P:riboflavin biosynthetic process"/>
    <property type="evidence" value="ECO:0007669"/>
    <property type="project" value="UniProtKB-UniPathway"/>
</dbReference>
<evidence type="ECO:0000256" key="10">
    <source>
        <dbReference type="ARBA" id="ARBA00023002"/>
    </source>
</evidence>
<evidence type="ECO:0000256" key="15">
    <source>
        <dbReference type="PIRSR" id="PIRSR006769-3"/>
    </source>
</evidence>
<comment type="catalytic activity">
    <reaction evidence="12">
        <text>5-amino-6-(5-phospho-D-ribitylamino)uracil + NADP(+) = 5-amino-6-(5-phospho-D-ribosylamino)uracil + NADPH + H(+)</text>
        <dbReference type="Rhea" id="RHEA:17845"/>
        <dbReference type="ChEBI" id="CHEBI:15378"/>
        <dbReference type="ChEBI" id="CHEBI:57783"/>
        <dbReference type="ChEBI" id="CHEBI:58349"/>
        <dbReference type="ChEBI" id="CHEBI:58421"/>
        <dbReference type="ChEBI" id="CHEBI:58453"/>
        <dbReference type="EC" id="1.1.1.193"/>
    </reaction>
</comment>
<feature type="binding site" evidence="14">
    <location>
        <begin position="321"/>
        <end position="327"/>
    </location>
    <ligand>
        <name>NADP(+)</name>
        <dbReference type="ChEBI" id="CHEBI:58349"/>
    </ligand>
</feature>
<feature type="binding site" evidence="14">
    <location>
        <position position="231"/>
    </location>
    <ligand>
        <name>substrate</name>
    </ligand>
</feature>
<evidence type="ECO:0000256" key="9">
    <source>
        <dbReference type="ARBA" id="ARBA00022857"/>
    </source>
</evidence>
<evidence type="ECO:0000256" key="6">
    <source>
        <dbReference type="ARBA" id="ARBA00022619"/>
    </source>
</evidence>
<dbReference type="UniPathway" id="UPA00275">
    <property type="reaction ID" value="UER00401"/>
</dbReference>
<keyword evidence="7 12" id="KW-0479">Metal-binding</keyword>
<protein>
    <recommendedName>
        <fullName evidence="12">Riboflavin biosynthesis protein RibD</fullName>
    </recommendedName>
    <domain>
        <recommendedName>
            <fullName evidence="12">Diaminohydroxyphosphoribosylaminopyrimidine deaminase</fullName>
            <shortName evidence="12">DRAP deaminase</shortName>
            <ecNumber evidence="12">3.5.4.26</ecNumber>
        </recommendedName>
        <alternativeName>
            <fullName evidence="12">Riboflavin-specific deaminase</fullName>
        </alternativeName>
    </domain>
    <domain>
        <recommendedName>
            <fullName evidence="12">5-amino-6-(5-phosphoribosylamino)uracil reductase</fullName>
            <ecNumber evidence="12">1.1.1.193</ecNumber>
        </recommendedName>
        <alternativeName>
            <fullName evidence="12">HTP reductase</fullName>
        </alternativeName>
    </domain>
</protein>
<dbReference type="GO" id="GO:0008835">
    <property type="term" value="F:diaminohydroxyphosphoribosylaminopyrimidine deaminase activity"/>
    <property type="evidence" value="ECO:0007669"/>
    <property type="project" value="UniProtKB-EC"/>
</dbReference>
<feature type="binding site" evidence="14">
    <location>
        <position position="208"/>
    </location>
    <ligand>
        <name>substrate</name>
    </ligand>
</feature>
<dbReference type="Pfam" id="PF01872">
    <property type="entry name" value="RibD_C"/>
    <property type="match status" value="1"/>
</dbReference>
<feature type="binding site" evidence="14">
    <location>
        <position position="224"/>
    </location>
    <ligand>
        <name>NADP(+)</name>
        <dbReference type="ChEBI" id="CHEBI:58349"/>
    </ligand>
</feature>
<reference evidence="18 19" key="1">
    <citation type="submission" date="2020-08" db="EMBL/GenBank/DDBJ databases">
        <title>Genomic Encyclopedia of Type Strains, Phase IV (KMG-IV): sequencing the most valuable type-strain genomes for metagenomic binning, comparative biology and taxonomic classification.</title>
        <authorList>
            <person name="Goeker M."/>
        </authorList>
    </citation>
    <scope>NUCLEOTIDE SEQUENCE [LARGE SCALE GENOMIC DNA]</scope>
    <source>
        <strain evidence="18 19">DSM 25620</strain>
    </source>
</reference>
<keyword evidence="11" id="KW-0511">Multifunctional enzyme</keyword>
<proteinExistence type="inferred from homology"/>
<comment type="similarity">
    <text evidence="4 12">In the N-terminal section; belongs to the cytidine and deoxycytidylate deaminase family.</text>
</comment>
<keyword evidence="12 18" id="KW-0378">Hydrolase</keyword>
<feature type="binding site" evidence="15">
    <location>
        <position position="99"/>
    </location>
    <ligand>
        <name>Zn(2+)</name>
        <dbReference type="ChEBI" id="CHEBI:29105"/>
        <note>catalytic</note>
    </ligand>
</feature>
<feature type="binding site" evidence="14">
    <location>
        <position position="228"/>
    </location>
    <ligand>
        <name>substrate</name>
    </ligand>
</feature>
<feature type="binding site" evidence="14">
    <location>
        <position position="247"/>
    </location>
    <ligand>
        <name>NADP(+)</name>
        <dbReference type="ChEBI" id="CHEBI:58349"/>
    </ligand>
</feature>